<reference evidence="1 2" key="1">
    <citation type="submission" date="2023-02" db="EMBL/GenBank/DDBJ databases">
        <title>LHISI_Scaffold_Assembly.</title>
        <authorList>
            <person name="Stuart O.P."/>
            <person name="Cleave R."/>
            <person name="Magrath M.J.L."/>
            <person name="Mikheyev A.S."/>
        </authorList>
    </citation>
    <scope>NUCLEOTIDE SEQUENCE [LARGE SCALE GENOMIC DNA]</scope>
    <source>
        <strain evidence="1">Daus_M_001</strain>
        <tissue evidence="1">Leg muscle</tissue>
    </source>
</reference>
<accession>A0ABQ9GQA2</accession>
<protein>
    <submittedName>
        <fullName evidence="1">Uncharacterized protein</fullName>
    </submittedName>
</protein>
<evidence type="ECO:0000313" key="2">
    <source>
        <dbReference type="Proteomes" id="UP001159363"/>
    </source>
</evidence>
<evidence type="ECO:0000313" key="1">
    <source>
        <dbReference type="EMBL" id="KAJ8874205.1"/>
    </source>
</evidence>
<proteinExistence type="predicted"/>
<keyword evidence="2" id="KW-1185">Reference proteome</keyword>
<dbReference type="EMBL" id="JARBHB010000010">
    <property type="protein sequence ID" value="KAJ8874205.1"/>
    <property type="molecule type" value="Genomic_DNA"/>
</dbReference>
<sequence>MVTYFQHIHWKTSLVTNQVSEPDFDHLFATPKQKLDGTSQFEHYLSESQFGRHVDPREYRKVREKSYTVLALLAKLYLRCPASSDS</sequence>
<organism evidence="1 2">
    <name type="scientific">Dryococelus australis</name>
    <dbReference type="NCBI Taxonomy" id="614101"/>
    <lineage>
        <taxon>Eukaryota</taxon>
        <taxon>Metazoa</taxon>
        <taxon>Ecdysozoa</taxon>
        <taxon>Arthropoda</taxon>
        <taxon>Hexapoda</taxon>
        <taxon>Insecta</taxon>
        <taxon>Pterygota</taxon>
        <taxon>Neoptera</taxon>
        <taxon>Polyneoptera</taxon>
        <taxon>Phasmatodea</taxon>
        <taxon>Verophasmatodea</taxon>
        <taxon>Anareolatae</taxon>
        <taxon>Phasmatidae</taxon>
        <taxon>Eurycanthinae</taxon>
        <taxon>Dryococelus</taxon>
    </lineage>
</organism>
<gene>
    <name evidence="1" type="ORF">PR048_025047</name>
</gene>
<comment type="caution">
    <text evidence="1">The sequence shown here is derived from an EMBL/GenBank/DDBJ whole genome shotgun (WGS) entry which is preliminary data.</text>
</comment>
<name>A0ABQ9GQA2_9NEOP</name>
<dbReference type="Proteomes" id="UP001159363">
    <property type="component" value="Chromosome 9"/>
</dbReference>